<evidence type="ECO:0000313" key="4">
    <source>
        <dbReference type="EMBL" id="JAT53382.1"/>
    </source>
</evidence>
<name>A0A1D1YFH6_9ARAE</name>
<dbReference type="PROSITE" id="PS50891">
    <property type="entry name" value="LOB"/>
    <property type="match status" value="1"/>
</dbReference>
<organism evidence="4">
    <name type="scientific">Anthurium amnicola</name>
    <dbReference type="NCBI Taxonomy" id="1678845"/>
    <lineage>
        <taxon>Eukaryota</taxon>
        <taxon>Viridiplantae</taxon>
        <taxon>Streptophyta</taxon>
        <taxon>Embryophyta</taxon>
        <taxon>Tracheophyta</taxon>
        <taxon>Spermatophyta</taxon>
        <taxon>Magnoliopsida</taxon>
        <taxon>Liliopsida</taxon>
        <taxon>Araceae</taxon>
        <taxon>Pothoideae</taxon>
        <taxon>Potheae</taxon>
        <taxon>Anthurium</taxon>
    </lineage>
</organism>
<reference evidence="4" key="1">
    <citation type="submission" date="2015-07" db="EMBL/GenBank/DDBJ databases">
        <title>Transcriptome Assembly of Anthurium amnicola.</title>
        <authorList>
            <person name="Suzuki J."/>
        </authorList>
    </citation>
    <scope>NUCLEOTIDE SEQUENCE</scope>
</reference>
<dbReference type="EMBL" id="GDJX01014554">
    <property type="protein sequence ID" value="JAT53382.1"/>
    <property type="molecule type" value="Transcribed_RNA"/>
</dbReference>
<feature type="region of interest" description="Disordered" evidence="2">
    <location>
        <begin position="226"/>
        <end position="260"/>
    </location>
</feature>
<accession>A0A1D1YFH6</accession>
<evidence type="ECO:0000259" key="3">
    <source>
        <dbReference type="PROSITE" id="PS50891"/>
    </source>
</evidence>
<dbReference type="PANTHER" id="PTHR31529">
    <property type="entry name" value="LOB DOMAIN CONTAINING PROTEIN"/>
    <property type="match status" value="1"/>
</dbReference>
<evidence type="ECO:0000256" key="2">
    <source>
        <dbReference type="SAM" id="MobiDB-lite"/>
    </source>
</evidence>
<dbReference type="GO" id="GO:0045893">
    <property type="term" value="P:positive regulation of DNA-templated transcription"/>
    <property type="evidence" value="ECO:0007669"/>
    <property type="project" value="TreeGrafter"/>
</dbReference>
<feature type="domain" description="LOB" evidence="3">
    <location>
        <begin position="63"/>
        <end position="165"/>
    </location>
</feature>
<dbReference type="PANTHER" id="PTHR31529:SF12">
    <property type="entry name" value="LOB DOMAIN-CONTAINING PROTEIN 20"/>
    <property type="match status" value="1"/>
</dbReference>
<comment type="similarity">
    <text evidence="1">Belongs to the LOB domain-containing protein family.</text>
</comment>
<dbReference type="InterPro" id="IPR004883">
    <property type="entry name" value="LOB"/>
</dbReference>
<dbReference type="AlphaFoldDB" id="A0A1D1YFH6"/>
<dbReference type="Pfam" id="PF03195">
    <property type="entry name" value="LOB"/>
    <property type="match status" value="1"/>
</dbReference>
<sequence length="260" mass="27581">MDAHTGDSSDVTNNDGHTAKAPRLATRVNPAADGTGTGQRTPRHYHHDRGGGSGSSSSSSAVAPCGACKYLRRKCVEGCVFAADFGGEHGAARFAAVHRVFGASNVGKLLRRVPAARRHDAVATICYEAQARLSDPVFGCISTVLALHHQVASLHAELSMVQMQLVSSRMAADTAAHCHQQQQQQDVMALQPTYSDNSSASNNFPTLSTSLSSGLNFAAAAPPWGMEPLRLSQPSQAEDGDEEDNRDPSTFVDQVLSRKL</sequence>
<protein>
    <submittedName>
        <fullName evidence="4">LOB domain-containing protein 20</fullName>
    </submittedName>
</protein>
<gene>
    <name evidence="4" type="primary">LBD20</name>
    <name evidence="4" type="ORF">g.80604</name>
</gene>
<evidence type="ECO:0000256" key="1">
    <source>
        <dbReference type="ARBA" id="ARBA00005474"/>
    </source>
</evidence>
<dbReference type="GO" id="GO:0005634">
    <property type="term" value="C:nucleus"/>
    <property type="evidence" value="ECO:0007669"/>
    <property type="project" value="TreeGrafter"/>
</dbReference>
<dbReference type="GO" id="GO:0009755">
    <property type="term" value="P:hormone-mediated signaling pathway"/>
    <property type="evidence" value="ECO:0007669"/>
    <property type="project" value="TreeGrafter"/>
</dbReference>
<proteinExistence type="inferred from homology"/>
<feature type="region of interest" description="Disordered" evidence="2">
    <location>
        <begin position="1"/>
        <end position="61"/>
    </location>
</feature>